<accession>A0A067KV00</accession>
<proteinExistence type="predicted"/>
<evidence type="ECO:0000259" key="3">
    <source>
        <dbReference type="SMART" id="SM01349"/>
    </source>
</evidence>
<dbReference type="SMART" id="SM00185">
    <property type="entry name" value="ARM"/>
    <property type="match status" value="3"/>
</dbReference>
<feature type="domain" description="TOG" evidence="3">
    <location>
        <begin position="46"/>
        <end position="289"/>
    </location>
</feature>
<evidence type="ECO:0000313" key="5">
    <source>
        <dbReference type="Proteomes" id="UP000027138"/>
    </source>
</evidence>
<name>A0A067KV00_JATCU</name>
<dbReference type="PANTHER" id="PTHR19316">
    <property type="entry name" value="PROTEIN FOLDING REGULATOR"/>
    <property type="match status" value="1"/>
</dbReference>
<keyword evidence="5" id="KW-1185">Reference proteome</keyword>
<dbReference type="STRING" id="180498.A0A067KV00"/>
<evidence type="ECO:0000256" key="1">
    <source>
        <dbReference type="ARBA" id="ARBA00022737"/>
    </source>
</evidence>
<dbReference type="InterPro" id="IPR013918">
    <property type="entry name" value="Nucleotide_exch_fac_Fes1"/>
</dbReference>
<protein>
    <recommendedName>
        <fullName evidence="3">TOG domain-containing protein</fullName>
    </recommendedName>
</protein>
<evidence type="ECO:0000256" key="2">
    <source>
        <dbReference type="SAM" id="MobiDB-lite"/>
    </source>
</evidence>
<dbReference type="InterPro" id="IPR050693">
    <property type="entry name" value="Hsp70_NEF-Inhibitors"/>
</dbReference>
<dbReference type="OrthoDB" id="10250458at2759"/>
<feature type="compositionally biased region" description="Polar residues" evidence="2">
    <location>
        <begin position="378"/>
        <end position="396"/>
    </location>
</feature>
<dbReference type="Proteomes" id="UP000027138">
    <property type="component" value="Unassembled WGS sequence"/>
</dbReference>
<sequence length="396" mass="43269">MAKDGPNWEGLLKWSLAHSDGTGSTRNLSEDDRRWFMEAMQSQSVDVIKRMKEITLVMQAPEQVLEAQGVTPADIEDMLDELQEHVESIDMANDLHSIGGLVPLLGYLKNSHANIRAKAAEVVTTIVQNNPRSQQLVMEANGFEPLLSNFTSDPDMAVRTKALGAISSLIRHNKPGIAAFRLANGYAGLRDALGSENVRFQRKALNLIHYLLHENSSDCSIVNELGFPRMMLHLASSEDAEVREAALRGLLEIARDEAGGNGGRFGEEDEKLKQLLEERIKGISLMSAEDLGAAREERHLVDSLWNACYNEPSSLREKGLLVLPGEDSLPPDVASKHFEPPLRAWAANPDSNKNSSSAEKKQTPLLLGLGPPPEAANAQGTSNAKVNIDEQNTTSG</sequence>
<dbReference type="SUPFAM" id="SSF48371">
    <property type="entry name" value="ARM repeat"/>
    <property type="match status" value="1"/>
</dbReference>
<dbReference type="InterPro" id="IPR016024">
    <property type="entry name" value="ARM-type_fold"/>
</dbReference>
<dbReference type="GO" id="GO:0000774">
    <property type="term" value="F:adenyl-nucleotide exchange factor activity"/>
    <property type="evidence" value="ECO:0007669"/>
    <property type="project" value="TreeGrafter"/>
</dbReference>
<dbReference type="KEGG" id="jcu:105636325"/>
<dbReference type="EMBL" id="KK914482">
    <property type="protein sequence ID" value="KDP35664.1"/>
    <property type="molecule type" value="Genomic_DNA"/>
</dbReference>
<dbReference type="PANTHER" id="PTHR19316:SF18">
    <property type="entry name" value="HSP70-BINDING PROTEIN 1"/>
    <property type="match status" value="1"/>
</dbReference>
<dbReference type="AlphaFoldDB" id="A0A067KV00"/>
<reference evidence="4 5" key="1">
    <citation type="journal article" date="2014" name="PLoS ONE">
        <title>Global Analysis of Gene Expression Profiles in Physic Nut (Jatropha curcas L.) Seedlings Exposed to Salt Stress.</title>
        <authorList>
            <person name="Zhang L."/>
            <person name="Zhang C."/>
            <person name="Wu P."/>
            <person name="Chen Y."/>
            <person name="Li M."/>
            <person name="Jiang H."/>
            <person name="Wu G."/>
        </authorList>
    </citation>
    <scope>NUCLEOTIDE SEQUENCE [LARGE SCALE GENOMIC DNA]</scope>
    <source>
        <strain evidence="5">cv. GZQX0401</strain>
        <tissue evidence="4">Young leaves</tissue>
    </source>
</reference>
<organism evidence="4 5">
    <name type="scientific">Jatropha curcas</name>
    <name type="common">Barbados nut</name>
    <dbReference type="NCBI Taxonomy" id="180498"/>
    <lineage>
        <taxon>Eukaryota</taxon>
        <taxon>Viridiplantae</taxon>
        <taxon>Streptophyta</taxon>
        <taxon>Embryophyta</taxon>
        <taxon>Tracheophyta</taxon>
        <taxon>Spermatophyta</taxon>
        <taxon>Magnoliopsida</taxon>
        <taxon>eudicotyledons</taxon>
        <taxon>Gunneridae</taxon>
        <taxon>Pentapetalae</taxon>
        <taxon>rosids</taxon>
        <taxon>fabids</taxon>
        <taxon>Malpighiales</taxon>
        <taxon>Euphorbiaceae</taxon>
        <taxon>Crotonoideae</taxon>
        <taxon>Jatropheae</taxon>
        <taxon>Jatropha</taxon>
    </lineage>
</organism>
<dbReference type="SMART" id="SM01349">
    <property type="entry name" value="TOG"/>
    <property type="match status" value="1"/>
</dbReference>
<dbReference type="Gene3D" id="1.25.10.10">
    <property type="entry name" value="Leucine-rich Repeat Variant"/>
    <property type="match status" value="1"/>
</dbReference>
<feature type="region of interest" description="Disordered" evidence="2">
    <location>
        <begin position="343"/>
        <end position="396"/>
    </location>
</feature>
<dbReference type="InterPro" id="IPR034085">
    <property type="entry name" value="TOG"/>
</dbReference>
<gene>
    <name evidence="4" type="ORF">JCGZ_09102</name>
</gene>
<dbReference type="GO" id="GO:0005783">
    <property type="term" value="C:endoplasmic reticulum"/>
    <property type="evidence" value="ECO:0007669"/>
    <property type="project" value="TreeGrafter"/>
</dbReference>
<dbReference type="Pfam" id="PF08609">
    <property type="entry name" value="Fes1"/>
    <property type="match status" value="1"/>
</dbReference>
<dbReference type="InterPro" id="IPR011989">
    <property type="entry name" value="ARM-like"/>
</dbReference>
<dbReference type="InterPro" id="IPR000225">
    <property type="entry name" value="Armadillo"/>
</dbReference>
<evidence type="ECO:0000313" key="4">
    <source>
        <dbReference type="EMBL" id="KDP35664.1"/>
    </source>
</evidence>
<keyword evidence="1" id="KW-0677">Repeat</keyword>
<dbReference type="FunFam" id="1.25.10.10:FF:000157">
    <property type="entry name" value="Hsp70-binding protein 1"/>
    <property type="match status" value="1"/>
</dbReference>